<dbReference type="PANTHER" id="PTHR31356">
    <property type="entry name" value="THYLAKOID LUMENAL 29 KDA PROTEIN, CHLOROPLASTIC-RELATED"/>
    <property type="match status" value="1"/>
</dbReference>
<keyword evidence="8" id="KW-0496">Mitochondrion</keyword>
<feature type="domain" description="Plant heme peroxidase family profile" evidence="14">
    <location>
        <begin position="94"/>
        <end position="284"/>
    </location>
</feature>
<evidence type="ECO:0000256" key="9">
    <source>
        <dbReference type="ARBA" id="ARBA00039063"/>
    </source>
</evidence>
<dbReference type="FunFam" id="1.10.420.10:FF:000009">
    <property type="entry name" value="Ascorbate peroxidase"/>
    <property type="match status" value="1"/>
</dbReference>
<keyword evidence="4" id="KW-0479">Metal-binding</keyword>
<dbReference type="Pfam" id="PF00141">
    <property type="entry name" value="peroxidase"/>
    <property type="match status" value="1"/>
</dbReference>
<protein>
    <recommendedName>
        <fullName evidence="10">Cytochrome c peroxidase, mitochondrial</fullName>
        <ecNumber evidence="9">1.11.1.5</ecNumber>
    </recommendedName>
</protein>
<dbReference type="SMART" id="SM00248">
    <property type="entry name" value="ANK"/>
    <property type="match status" value="3"/>
</dbReference>
<evidence type="ECO:0000259" key="14">
    <source>
        <dbReference type="PROSITE" id="PS50873"/>
    </source>
</evidence>
<dbReference type="GO" id="GO:0046872">
    <property type="term" value="F:metal ion binding"/>
    <property type="evidence" value="ECO:0007669"/>
    <property type="project" value="UniProtKB-KW"/>
</dbReference>
<evidence type="ECO:0000256" key="3">
    <source>
        <dbReference type="ARBA" id="ARBA00022617"/>
    </source>
</evidence>
<dbReference type="InterPro" id="IPR044831">
    <property type="entry name" value="Ccp1-like"/>
</dbReference>
<keyword evidence="5" id="KW-0809">Transit peptide</keyword>
<evidence type="ECO:0000256" key="12">
    <source>
        <dbReference type="PROSITE-ProRule" id="PRU00023"/>
    </source>
</evidence>
<evidence type="ECO:0000256" key="8">
    <source>
        <dbReference type="ARBA" id="ARBA00023128"/>
    </source>
</evidence>
<evidence type="ECO:0000256" key="13">
    <source>
        <dbReference type="RuleBase" id="RU004241"/>
    </source>
</evidence>
<dbReference type="CDD" id="cd00691">
    <property type="entry name" value="ascorbate_peroxidase"/>
    <property type="match status" value="1"/>
</dbReference>
<evidence type="ECO:0000256" key="4">
    <source>
        <dbReference type="ARBA" id="ARBA00022723"/>
    </source>
</evidence>
<dbReference type="InterPro" id="IPR010255">
    <property type="entry name" value="Haem_peroxidase_sf"/>
</dbReference>
<dbReference type="InterPro" id="IPR002016">
    <property type="entry name" value="Haem_peroxidase"/>
</dbReference>
<dbReference type="PROSITE" id="PS50873">
    <property type="entry name" value="PEROXIDASE_4"/>
    <property type="match status" value="1"/>
</dbReference>
<dbReference type="Pfam" id="PF12796">
    <property type="entry name" value="Ank_2"/>
    <property type="match status" value="1"/>
</dbReference>
<dbReference type="GO" id="GO:0000302">
    <property type="term" value="P:response to reactive oxygen species"/>
    <property type="evidence" value="ECO:0007669"/>
    <property type="project" value="TreeGrafter"/>
</dbReference>
<dbReference type="Gene3D" id="1.25.40.20">
    <property type="entry name" value="Ankyrin repeat-containing domain"/>
    <property type="match status" value="1"/>
</dbReference>
<gene>
    <name evidence="15" type="ORF">TrCOL_g6886</name>
</gene>
<evidence type="ECO:0000313" key="16">
    <source>
        <dbReference type="Proteomes" id="UP001165065"/>
    </source>
</evidence>
<feature type="repeat" description="ANK" evidence="12">
    <location>
        <begin position="346"/>
        <end position="378"/>
    </location>
</feature>
<name>A0A9W7G056_9STRA</name>
<keyword evidence="3" id="KW-0349">Heme</keyword>
<evidence type="ECO:0000256" key="2">
    <source>
        <dbReference type="ARBA" id="ARBA00004569"/>
    </source>
</evidence>
<comment type="caution">
    <text evidence="15">The sequence shown here is derived from an EMBL/GenBank/DDBJ whole genome shotgun (WGS) entry which is preliminary data.</text>
</comment>
<dbReference type="Proteomes" id="UP001165065">
    <property type="component" value="Unassembled WGS sequence"/>
</dbReference>
<evidence type="ECO:0000256" key="1">
    <source>
        <dbReference type="ARBA" id="ARBA00004305"/>
    </source>
</evidence>
<dbReference type="GO" id="GO:0034599">
    <property type="term" value="P:cellular response to oxidative stress"/>
    <property type="evidence" value="ECO:0007669"/>
    <property type="project" value="InterPro"/>
</dbReference>
<dbReference type="EC" id="1.11.1.5" evidence="9"/>
<dbReference type="InterPro" id="IPR002110">
    <property type="entry name" value="Ankyrin_rpt"/>
</dbReference>
<dbReference type="Gene3D" id="1.10.520.10">
    <property type="match status" value="1"/>
</dbReference>
<comment type="catalytic activity">
    <reaction evidence="11">
        <text>2 Fe(II)-[cytochrome c] + H2O2 + 2 H(+) = 2 Fe(III)-[cytochrome c] + 2 H2O</text>
        <dbReference type="Rhea" id="RHEA:16581"/>
        <dbReference type="Rhea" id="RHEA-COMP:10350"/>
        <dbReference type="Rhea" id="RHEA-COMP:14399"/>
        <dbReference type="ChEBI" id="CHEBI:15377"/>
        <dbReference type="ChEBI" id="CHEBI:15378"/>
        <dbReference type="ChEBI" id="CHEBI:16240"/>
        <dbReference type="ChEBI" id="CHEBI:29033"/>
        <dbReference type="ChEBI" id="CHEBI:29034"/>
        <dbReference type="EC" id="1.11.1.5"/>
    </reaction>
</comment>
<evidence type="ECO:0000256" key="11">
    <source>
        <dbReference type="ARBA" id="ARBA00049265"/>
    </source>
</evidence>
<evidence type="ECO:0000256" key="5">
    <source>
        <dbReference type="ARBA" id="ARBA00022946"/>
    </source>
</evidence>
<dbReference type="PROSITE" id="PS50297">
    <property type="entry name" value="ANK_REP_REGION"/>
    <property type="match status" value="1"/>
</dbReference>
<dbReference type="PRINTS" id="PR00458">
    <property type="entry name" value="PEROXIDASE"/>
</dbReference>
<accession>A0A9W7G056</accession>
<dbReference type="PANTHER" id="PTHR31356:SF58">
    <property type="entry name" value="CYTOCHROME C PEROXIDASE, MITOCHONDRIAL"/>
    <property type="match status" value="1"/>
</dbReference>
<keyword evidence="7" id="KW-0408">Iron</keyword>
<dbReference type="InterPro" id="IPR002207">
    <property type="entry name" value="Peroxidase_I"/>
</dbReference>
<dbReference type="GO" id="GO:0042744">
    <property type="term" value="P:hydrogen peroxide catabolic process"/>
    <property type="evidence" value="ECO:0007669"/>
    <property type="project" value="TreeGrafter"/>
</dbReference>
<dbReference type="GO" id="GO:0020037">
    <property type="term" value="F:heme binding"/>
    <property type="evidence" value="ECO:0007669"/>
    <property type="project" value="InterPro"/>
</dbReference>
<keyword evidence="12" id="KW-0040">ANK repeat</keyword>
<dbReference type="PRINTS" id="PR00459">
    <property type="entry name" value="ASPEROXIDASE"/>
</dbReference>
<evidence type="ECO:0000256" key="7">
    <source>
        <dbReference type="ARBA" id="ARBA00023004"/>
    </source>
</evidence>
<keyword evidence="6" id="KW-0560">Oxidoreductase</keyword>
<dbReference type="EMBL" id="BRYA01000713">
    <property type="protein sequence ID" value="GMI30444.1"/>
    <property type="molecule type" value="Genomic_DNA"/>
</dbReference>
<dbReference type="OrthoDB" id="2859658at2759"/>
<comment type="similarity">
    <text evidence="13">Belongs to the peroxidase family.</text>
</comment>
<organism evidence="15 16">
    <name type="scientific">Triparma columacea</name>
    <dbReference type="NCBI Taxonomy" id="722753"/>
    <lineage>
        <taxon>Eukaryota</taxon>
        <taxon>Sar</taxon>
        <taxon>Stramenopiles</taxon>
        <taxon>Ochrophyta</taxon>
        <taxon>Bolidophyceae</taxon>
        <taxon>Parmales</taxon>
        <taxon>Triparmaceae</taxon>
        <taxon>Triparma</taxon>
    </lineage>
</organism>
<keyword evidence="16" id="KW-1185">Reference proteome</keyword>
<sequence>MSEYNLDNDFSSSFLKNALKTEIWNKLVNQKANACPMAMRVAWHSSGTFDKSDNSGGSDGATMRFEPEKSDGANAGLHIIHDLLIPVKKEFPNISTADIWAMSGAVAVEFAGGPSVPFSLGRSDSPKPVPPNGRLPDASQGAEHLREVFGRMGFNDREIVALSGGHTLGRCHKVRSGFDGAWTQNPLKFDNSYFKNLMDMEWKPREWDGPLQYTDPSGTLTMLPTDIALKTDPSFSVTARLYADDESVFFSDFSLAYSKLLSLGCESAPPACPHAREAFSAEFRDHSMHGSIEHCRAAVEKGADVHSREKNSGRTALHKACYWNHTHMMSWMLTDLKLDPNVQDYNGDTALHDASMFGHVKIVEALLEAGCDRSIKNKSGKTAAEVAVDYEKPETAAILKGKGGVELPVV</sequence>
<dbReference type="Gene3D" id="1.10.420.10">
    <property type="entry name" value="Peroxidase, domain 2"/>
    <property type="match status" value="1"/>
</dbReference>
<dbReference type="SUPFAM" id="SSF48403">
    <property type="entry name" value="Ankyrin repeat"/>
    <property type="match status" value="1"/>
</dbReference>
<reference evidence="16" key="1">
    <citation type="journal article" date="2023" name="Commun. Biol.">
        <title>Genome analysis of Parmales, the sister group of diatoms, reveals the evolutionary specialization of diatoms from phago-mixotrophs to photoautotrophs.</title>
        <authorList>
            <person name="Ban H."/>
            <person name="Sato S."/>
            <person name="Yoshikawa S."/>
            <person name="Yamada K."/>
            <person name="Nakamura Y."/>
            <person name="Ichinomiya M."/>
            <person name="Sato N."/>
            <person name="Blanc-Mathieu R."/>
            <person name="Endo H."/>
            <person name="Kuwata A."/>
            <person name="Ogata H."/>
        </authorList>
    </citation>
    <scope>NUCLEOTIDE SEQUENCE [LARGE SCALE GENOMIC DNA]</scope>
</reference>
<evidence type="ECO:0000256" key="6">
    <source>
        <dbReference type="ARBA" id="ARBA00023002"/>
    </source>
</evidence>
<dbReference type="GO" id="GO:0005758">
    <property type="term" value="C:mitochondrial intermembrane space"/>
    <property type="evidence" value="ECO:0007669"/>
    <property type="project" value="UniProtKB-SubCell"/>
</dbReference>
<dbReference type="PROSITE" id="PS50088">
    <property type="entry name" value="ANK_REPEAT"/>
    <property type="match status" value="1"/>
</dbReference>
<evidence type="ECO:0000256" key="10">
    <source>
        <dbReference type="ARBA" id="ARBA00040313"/>
    </source>
</evidence>
<dbReference type="AlphaFoldDB" id="A0A9W7G056"/>
<comment type="subcellular location">
    <subcellularLocation>
        <location evidence="2">Mitochondrion intermembrane space</location>
    </subcellularLocation>
    <subcellularLocation>
        <location evidence="1">Mitochondrion matrix</location>
    </subcellularLocation>
</comment>
<dbReference type="InterPro" id="IPR019793">
    <property type="entry name" value="Peroxidases_heam-ligand_BS"/>
</dbReference>
<dbReference type="InterPro" id="IPR036770">
    <property type="entry name" value="Ankyrin_rpt-contain_sf"/>
</dbReference>
<proteinExistence type="inferred from homology"/>
<dbReference type="SUPFAM" id="SSF48113">
    <property type="entry name" value="Heme-dependent peroxidases"/>
    <property type="match status" value="1"/>
</dbReference>
<dbReference type="GO" id="GO:0004130">
    <property type="term" value="F:cytochrome-c peroxidase activity"/>
    <property type="evidence" value="ECO:0007669"/>
    <property type="project" value="UniProtKB-EC"/>
</dbReference>
<evidence type="ECO:0000313" key="15">
    <source>
        <dbReference type="EMBL" id="GMI30444.1"/>
    </source>
</evidence>
<dbReference type="PROSITE" id="PS00435">
    <property type="entry name" value="PEROXIDASE_1"/>
    <property type="match status" value="1"/>
</dbReference>
<dbReference type="GO" id="GO:0005759">
    <property type="term" value="C:mitochondrial matrix"/>
    <property type="evidence" value="ECO:0007669"/>
    <property type="project" value="UniProtKB-SubCell"/>
</dbReference>